<keyword evidence="4" id="KW-1134">Transmembrane beta strand</keyword>
<feature type="domain" description="Soluble ligand binding" evidence="16">
    <location>
        <begin position="320"/>
        <end position="372"/>
    </location>
</feature>
<dbReference type="GO" id="GO:0006811">
    <property type="term" value="P:monoatomic ion transport"/>
    <property type="evidence" value="ECO:0007669"/>
    <property type="project" value="UniProtKB-KW"/>
</dbReference>
<keyword evidence="9" id="KW-0406">Ion transport</keyword>
<sequence length="725" mass="79291">MDALAAPTSPRRLPSPLQLLAAFCAAMMLLFPVLAAAQQPAPNVTNQRLRVGDVLSIVLPGEAAFNKDFLIDRSGRVTLPEVGDVEVAGRTVVEASQVIRTALSRVYRDLGRLQVALKEQRLLVTVLGYVATPSEVNLPIDAGIQQAITAAGGLLQGAQLDKLQLRRGTQTTVFDYKKYLDTGDASLIPQLQPLDVIFVPSSPSTGNVQINFDGRTLAEQGDASDAASAVKVFGEVNRPGSFGYKDNLSAVDMIMRAGGVTRYASIEQVRIINGNNDPVVFNLRRYLDTGDDKLLPPLRPGATIFVPKQEEEIRRSVRTVYVIGEVNRPGGLESPPDAKFIEILANAGGPTRYADTRQIRILKSDGTSQPFDLVNYTEGKSPYLPPILPGDAIYVPEKTESPDRPSWLKIPPTRAVQVIGEMNKPGRYEWSDEMSLLDMLGEAGGPNQRADIAHLQIMRSENDTAKPLVFDLQDFLAKGGPLAQLPKIRAGYVIRMPSLPDSPIDNKAKWVQMAKEDVIYIMGQVQIPGRYAFNKNMTFLDILTAANGPTSTADLRNVRISHRGLPGSKVTQLNLAQYFATGDEKLLPRVRTGDVIFVPDRTNKDWFDDSKETTVRVLGAVAKPGRYRFDNNMTLLDLLAEAGGPTNEAYQQKIVVVNLGCCREQARIFDLIQFAKTGDIRELPVVQQGDTVYVPTTAQSGWKIFMDGVQNILPIVSLIAFLGGS</sequence>
<feature type="domain" description="Polysaccharide export protein N-terminal" evidence="15">
    <location>
        <begin position="43"/>
        <end position="109"/>
    </location>
</feature>
<evidence type="ECO:0000313" key="19">
    <source>
        <dbReference type="Proteomes" id="UP000606044"/>
    </source>
</evidence>
<dbReference type="InterPro" id="IPR054765">
    <property type="entry name" value="SLBB_dom"/>
</dbReference>
<feature type="domain" description="SLBB" evidence="17">
    <location>
        <begin position="519"/>
        <end position="598"/>
    </location>
</feature>
<evidence type="ECO:0000313" key="18">
    <source>
        <dbReference type="EMBL" id="GGF76054.1"/>
    </source>
</evidence>
<feature type="domain" description="Soluble ligand binding" evidence="16">
    <location>
        <begin position="416"/>
        <end position="457"/>
    </location>
</feature>
<proteinExistence type="inferred from homology"/>
<evidence type="ECO:0000256" key="11">
    <source>
        <dbReference type="ARBA" id="ARBA00023136"/>
    </source>
</evidence>
<dbReference type="Gene3D" id="3.10.560.10">
    <property type="entry name" value="Outer membrane lipoprotein wza domain like"/>
    <property type="match status" value="6"/>
</dbReference>
<keyword evidence="13" id="KW-0998">Cell outer membrane</keyword>
<evidence type="ECO:0000256" key="13">
    <source>
        <dbReference type="ARBA" id="ARBA00023237"/>
    </source>
</evidence>
<keyword evidence="10" id="KW-0626">Porin</keyword>
<dbReference type="GO" id="GO:0015288">
    <property type="term" value="F:porin activity"/>
    <property type="evidence" value="ECO:0007669"/>
    <property type="project" value="UniProtKB-KW"/>
</dbReference>
<keyword evidence="6" id="KW-0812">Transmembrane</keyword>
<evidence type="ECO:0000256" key="7">
    <source>
        <dbReference type="ARBA" id="ARBA00022729"/>
    </source>
</evidence>
<evidence type="ECO:0000256" key="6">
    <source>
        <dbReference type="ARBA" id="ARBA00022692"/>
    </source>
</evidence>
<protein>
    <submittedName>
        <fullName evidence="18">Sugar ABC transporter substrate-binding protein</fullName>
    </submittedName>
</protein>
<dbReference type="GO" id="GO:0046930">
    <property type="term" value="C:pore complex"/>
    <property type="evidence" value="ECO:0007669"/>
    <property type="project" value="UniProtKB-KW"/>
</dbReference>
<evidence type="ECO:0000256" key="1">
    <source>
        <dbReference type="ARBA" id="ARBA00004571"/>
    </source>
</evidence>
<reference evidence="18" key="2">
    <citation type="submission" date="2020-09" db="EMBL/GenBank/DDBJ databases">
        <authorList>
            <person name="Sun Q."/>
            <person name="Sedlacek I."/>
        </authorList>
    </citation>
    <scope>NUCLEOTIDE SEQUENCE</scope>
    <source>
        <strain evidence="18">CCM 7897</strain>
    </source>
</reference>
<keyword evidence="7" id="KW-0732">Signal</keyword>
<dbReference type="Proteomes" id="UP000606044">
    <property type="component" value="Unassembled WGS sequence"/>
</dbReference>
<dbReference type="InterPro" id="IPR003715">
    <property type="entry name" value="Poly_export_N"/>
</dbReference>
<keyword evidence="5" id="KW-0762">Sugar transport</keyword>
<name>A0A917FGR3_9HYPH</name>
<evidence type="ECO:0000256" key="2">
    <source>
        <dbReference type="ARBA" id="ARBA00009450"/>
    </source>
</evidence>
<dbReference type="RefSeq" id="WP_188581877.1">
    <property type="nucleotide sequence ID" value="NZ_BMCT01000006.1"/>
</dbReference>
<comment type="subcellular location">
    <subcellularLocation>
        <location evidence="1">Cell outer membrane</location>
        <topology evidence="1">Multi-pass membrane protein</topology>
    </subcellularLocation>
</comment>
<evidence type="ECO:0000259" key="15">
    <source>
        <dbReference type="Pfam" id="PF02563"/>
    </source>
</evidence>
<evidence type="ECO:0000256" key="4">
    <source>
        <dbReference type="ARBA" id="ARBA00022452"/>
    </source>
</evidence>
<keyword evidence="19" id="KW-1185">Reference proteome</keyword>
<evidence type="ECO:0000256" key="5">
    <source>
        <dbReference type="ARBA" id="ARBA00022597"/>
    </source>
</evidence>
<feature type="domain" description="Soluble ligand binding" evidence="16">
    <location>
        <begin position="615"/>
        <end position="658"/>
    </location>
</feature>
<accession>A0A917FGR3</accession>
<evidence type="ECO:0000259" key="17">
    <source>
        <dbReference type="Pfam" id="PF22461"/>
    </source>
</evidence>
<dbReference type="Pfam" id="PF22461">
    <property type="entry name" value="SLBB_2"/>
    <property type="match status" value="1"/>
</dbReference>
<evidence type="ECO:0000256" key="14">
    <source>
        <dbReference type="ARBA" id="ARBA00023288"/>
    </source>
</evidence>
<dbReference type="InterPro" id="IPR049712">
    <property type="entry name" value="Poly_export"/>
</dbReference>
<dbReference type="AlphaFoldDB" id="A0A917FGR3"/>
<comment type="similarity">
    <text evidence="2">Belongs to the BexD/CtrA/VexA family.</text>
</comment>
<dbReference type="EMBL" id="BMCT01000006">
    <property type="protein sequence ID" value="GGF76054.1"/>
    <property type="molecule type" value="Genomic_DNA"/>
</dbReference>
<feature type="domain" description="Soluble ligand binding" evidence="16">
    <location>
        <begin position="124"/>
        <end position="168"/>
    </location>
</feature>
<dbReference type="PANTHER" id="PTHR33619:SF3">
    <property type="entry name" value="POLYSACCHARIDE EXPORT PROTEIN GFCE-RELATED"/>
    <property type="match status" value="1"/>
</dbReference>
<keyword evidence="14" id="KW-0449">Lipoprotein</keyword>
<feature type="domain" description="Soluble ligand binding" evidence="16">
    <location>
        <begin position="230"/>
        <end position="273"/>
    </location>
</feature>
<dbReference type="InterPro" id="IPR019554">
    <property type="entry name" value="Soluble_ligand-bd"/>
</dbReference>
<dbReference type="GO" id="GO:0015159">
    <property type="term" value="F:polysaccharide transmembrane transporter activity"/>
    <property type="evidence" value="ECO:0007669"/>
    <property type="project" value="InterPro"/>
</dbReference>
<evidence type="ECO:0000256" key="9">
    <source>
        <dbReference type="ARBA" id="ARBA00023065"/>
    </source>
</evidence>
<evidence type="ECO:0000256" key="3">
    <source>
        <dbReference type="ARBA" id="ARBA00022448"/>
    </source>
</evidence>
<comment type="caution">
    <text evidence="18">The sequence shown here is derived from an EMBL/GenBank/DDBJ whole genome shotgun (WGS) entry which is preliminary data.</text>
</comment>
<dbReference type="Pfam" id="PF02563">
    <property type="entry name" value="Poly_export"/>
    <property type="match status" value="1"/>
</dbReference>
<evidence type="ECO:0000256" key="10">
    <source>
        <dbReference type="ARBA" id="ARBA00023114"/>
    </source>
</evidence>
<reference evidence="18" key="1">
    <citation type="journal article" date="2014" name="Int. J. Syst. Evol. Microbiol.">
        <title>Complete genome sequence of Corynebacterium casei LMG S-19264T (=DSM 44701T), isolated from a smear-ripened cheese.</title>
        <authorList>
            <consortium name="US DOE Joint Genome Institute (JGI-PGF)"/>
            <person name="Walter F."/>
            <person name="Albersmeier A."/>
            <person name="Kalinowski J."/>
            <person name="Ruckert C."/>
        </authorList>
    </citation>
    <scope>NUCLEOTIDE SEQUENCE</scope>
    <source>
        <strain evidence="18">CCM 7897</strain>
    </source>
</reference>
<keyword evidence="8" id="KW-0625">Polysaccharide transport</keyword>
<evidence type="ECO:0000259" key="16">
    <source>
        <dbReference type="Pfam" id="PF10531"/>
    </source>
</evidence>
<keyword evidence="12" id="KW-0564">Palmitate</keyword>
<keyword evidence="11" id="KW-0472">Membrane</keyword>
<dbReference type="Pfam" id="PF10531">
    <property type="entry name" value="SLBB"/>
    <property type="match status" value="5"/>
</dbReference>
<evidence type="ECO:0000256" key="8">
    <source>
        <dbReference type="ARBA" id="ARBA00023047"/>
    </source>
</evidence>
<organism evidence="18 19">
    <name type="scientific">Azorhizobium oxalatiphilum</name>
    <dbReference type="NCBI Taxonomy" id="980631"/>
    <lineage>
        <taxon>Bacteria</taxon>
        <taxon>Pseudomonadati</taxon>
        <taxon>Pseudomonadota</taxon>
        <taxon>Alphaproteobacteria</taxon>
        <taxon>Hyphomicrobiales</taxon>
        <taxon>Xanthobacteraceae</taxon>
        <taxon>Azorhizobium</taxon>
    </lineage>
</organism>
<evidence type="ECO:0000256" key="12">
    <source>
        <dbReference type="ARBA" id="ARBA00023139"/>
    </source>
</evidence>
<dbReference type="GO" id="GO:0009279">
    <property type="term" value="C:cell outer membrane"/>
    <property type="evidence" value="ECO:0007669"/>
    <property type="project" value="UniProtKB-SubCell"/>
</dbReference>
<dbReference type="Gene3D" id="3.30.1950.10">
    <property type="entry name" value="wza like domain"/>
    <property type="match status" value="1"/>
</dbReference>
<gene>
    <name evidence="18" type="ORF">GCM10007301_40070</name>
</gene>
<dbReference type="PANTHER" id="PTHR33619">
    <property type="entry name" value="POLYSACCHARIDE EXPORT PROTEIN GFCE-RELATED"/>
    <property type="match status" value="1"/>
</dbReference>
<keyword evidence="3" id="KW-0813">Transport</keyword>